<dbReference type="Proteomes" id="UP001500582">
    <property type="component" value="Unassembled WGS sequence"/>
</dbReference>
<dbReference type="InterPro" id="IPR013022">
    <property type="entry name" value="Xyl_isomerase-like_TIM-brl"/>
</dbReference>
<evidence type="ECO:0000259" key="2">
    <source>
        <dbReference type="Pfam" id="PF01261"/>
    </source>
</evidence>
<dbReference type="RefSeq" id="WP_345212788.1">
    <property type="nucleotide sequence ID" value="NZ_BAABFT010000012.1"/>
</dbReference>
<keyword evidence="4" id="KW-1185">Reference proteome</keyword>
<dbReference type="InterPro" id="IPR050417">
    <property type="entry name" value="Sugar_Epim/Isomerase"/>
</dbReference>
<dbReference type="GO" id="GO:0016853">
    <property type="term" value="F:isomerase activity"/>
    <property type="evidence" value="ECO:0007669"/>
    <property type="project" value="UniProtKB-KW"/>
</dbReference>
<dbReference type="PANTHER" id="PTHR43489:SF7">
    <property type="entry name" value="3-DEHYDRO-D-GULOSIDE 4-EPIMERASE-RELATED"/>
    <property type="match status" value="1"/>
</dbReference>
<evidence type="ECO:0000256" key="1">
    <source>
        <dbReference type="ARBA" id="ARBA00023235"/>
    </source>
</evidence>
<reference evidence="4" key="1">
    <citation type="journal article" date="2019" name="Int. J. Syst. Evol. Microbiol.">
        <title>The Global Catalogue of Microorganisms (GCM) 10K type strain sequencing project: providing services to taxonomists for standard genome sequencing and annotation.</title>
        <authorList>
            <consortium name="The Broad Institute Genomics Platform"/>
            <consortium name="The Broad Institute Genome Sequencing Center for Infectious Disease"/>
            <person name="Wu L."/>
            <person name="Ma J."/>
        </authorList>
    </citation>
    <scope>NUCLEOTIDE SEQUENCE [LARGE SCALE GENOMIC DNA]</scope>
    <source>
        <strain evidence="4">JCM 17705</strain>
    </source>
</reference>
<dbReference type="Pfam" id="PF01261">
    <property type="entry name" value="AP_endonuc_2"/>
    <property type="match status" value="1"/>
</dbReference>
<proteinExistence type="predicted"/>
<dbReference type="EMBL" id="BAABFT010000012">
    <property type="protein sequence ID" value="GAA4332230.1"/>
    <property type="molecule type" value="Genomic_DNA"/>
</dbReference>
<evidence type="ECO:0000313" key="4">
    <source>
        <dbReference type="Proteomes" id="UP001500582"/>
    </source>
</evidence>
<protein>
    <submittedName>
        <fullName evidence="3">Sugar phosphate isomerase/epimerase</fullName>
    </submittedName>
</protein>
<dbReference type="SUPFAM" id="SSF51658">
    <property type="entry name" value="Xylose isomerase-like"/>
    <property type="match status" value="1"/>
</dbReference>
<evidence type="ECO:0000313" key="3">
    <source>
        <dbReference type="EMBL" id="GAA4332230.1"/>
    </source>
</evidence>
<name>A0ABP8GZZ8_9SPHI</name>
<organism evidence="3 4">
    <name type="scientific">Mucilaginibacter gynuensis</name>
    <dbReference type="NCBI Taxonomy" id="1302236"/>
    <lineage>
        <taxon>Bacteria</taxon>
        <taxon>Pseudomonadati</taxon>
        <taxon>Bacteroidota</taxon>
        <taxon>Sphingobacteriia</taxon>
        <taxon>Sphingobacteriales</taxon>
        <taxon>Sphingobacteriaceae</taxon>
        <taxon>Mucilaginibacter</taxon>
    </lineage>
</organism>
<dbReference type="InterPro" id="IPR036237">
    <property type="entry name" value="Xyl_isomerase-like_sf"/>
</dbReference>
<gene>
    <name evidence="3" type="ORF">GCM10023149_38390</name>
</gene>
<dbReference type="PANTHER" id="PTHR43489">
    <property type="entry name" value="ISOMERASE"/>
    <property type="match status" value="1"/>
</dbReference>
<feature type="domain" description="Xylose isomerase-like TIM barrel" evidence="2">
    <location>
        <begin position="27"/>
        <end position="252"/>
    </location>
</feature>
<dbReference type="Gene3D" id="3.20.20.150">
    <property type="entry name" value="Divalent-metal-dependent TIM barrel enzymes"/>
    <property type="match status" value="1"/>
</dbReference>
<comment type="caution">
    <text evidence="3">The sequence shown here is derived from an EMBL/GenBank/DDBJ whole genome shotgun (WGS) entry which is preliminary data.</text>
</comment>
<accession>A0ABP8GZZ8</accession>
<keyword evidence="1 3" id="KW-0413">Isomerase</keyword>
<sequence length="283" mass="30657">MGVKFGASILSWIPPLWTAEGGLYAIEKTAAAGFDVLEILLPRAMDIDTRTVKAQLKQHGIEAICSLNLSAAHHIPFRPKEATSLIKTALDKTAELEVNLLGGVLHGGIGVFSGHALTPQEEDIVCEVWTDVAHHAAKLGIDIAVEPINRYESYVCTTAADVLRLAERTGVANLGVHLDTFHMNIEESNFYDPVISAGSKLKHLHMTESDRGMLGEGNVHWDDLFRGLADINYSGALVLENFSSLVPGMAEAVSLWHPSKYDADALAKGSLEFMKVKAAEYGL</sequence>